<organism evidence="1 2">
    <name type="scientific">Peronosclerospora sorghi</name>
    <dbReference type="NCBI Taxonomy" id="230839"/>
    <lineage>
        <taxon>Eukaryota</taxon>
        <taxon>Sar</taxon>
        <taxon>Stramenopiles</taxon>
        <taxon>Oomycota</taxon>
        <taxon>Peronosporomycetes</taxon>
        <taxon>Peronosporales</taxon>
        <taxon>Peronosporaceae</taxon>
        <taxon>Peronosclerospora</taxon>
    </lineage>
</organism>
<reference evidence="1 2" key="1">
    <citation type="journal article" date="2022" name="bioRxiv">
        <title>The genome of the oomycete Peronosclerospora sorghi, a cosmopolitan pathogen of maize and sorghum, is inflated with dispersed pseudogenes.</title>
        <authorList>
            <person name="Fletcher K."/>
            <person name="Martin F."/>
            <person name="Isakeit T."/>
            <person name="Cavanaugh K."/>
            <person name="Magill C."/>
            <person name="Michelmore R."/>
        </authorList>
    </citation>
    <scope>NUCLEOTIDE SEQUENCE [LARGE SCALE GENOMIC DNA]</scope>
    <source>
        <strain evidence="1">P6</strain>
    </source>
</reference>
<keyword evidence="2" id="KW-1185">Reference proteome</keyword>
<accession>A0ACC0WIU5</accession>
<evidence type="ECO:0000313" key="1">
    <source>
        <dbReference type="EMBL" id="KAI9918512.1"/>
    </source>
</evidence>
<comment type="caution">
    <text evidence="1">The sequence shown here is derived from an EMBL/GenBank/DDBJ whole genome shotgun (WGS) entry which is preliminary data.</text>
</comment>
<dbReference type="Proteomes" id="UP001163321">
    <property type="component" value="Chromosome 12"/>
</dbReference>
<gene>
    <name evidence="1" type="ORF">PsorP6_011383</name>
</gene>
<dbReference type="EMBL" id="CM047591">
    <property type="protein sequence ID" value="KAI9918512.1"/>
    <property type="molecule type" value="Genomic_DNA"/>
</dbReference>
<evidence type="ECO:0000313" key="2">
    <source>
        <dbReference type="Proteomes" id="UP001163321"/>
    </source>
</evidence>
<protein>
    <submittedName>
        <fullName evidence="1">Uncharacterized protein</fullName>
    </submittedName>
</protein>
<sequence>MAEDNVHVVAVVELRVEDYTRYAMNAAAANGHLDIVKFLHFHRREGCTTAAMDLPAAHGHLHVVKFLHRYRREGGLLLLSIAPRNTDICEERTLRELRVRQERLVCLSRYCCNPIFAYSLQQAHLTIVANRWRLYDFQSVRVCLGPLIWVRKN</sequence>
<name>A0ACC0WIU5_9STRA</name>
<proteinExistence type="predicted"/>